<organism evidence="6 7">
    <name type="scientific">Sanguibacter gelidistatuariae</name>
    <dbReference type="NCBI Taxonomy" id="1814289"/>
    <lineage>
        <taxon>Bacteria</taxon>
        <taxon>Bacillati</taxon>
        <taxon>Actinomycetota</taxon>
        <taxon>Actinomycetes</taxon>
        <taxon>Micrococcales</taxon>
        <taxon>Sanguibacteraceae</taxon>
        <taxon>Sanguibacter</taxon>
    </lineage>
</organism>
<evidence type="ECO:0000256" key="2">
    <source>
        <dbReference type="ARBA" id="ARBA00023015"/>
    </source>
</evidence>
<reference evidence="6 7" key="1">
    <citation type="submission" date="2016-09" db="EMBL/GenBank/DDBJ databases">
        <authorList>
            <person name="Capua I."/>
            <person name="De Benedictis P."/>
            <person name="Joannis T."/>
            <person name="Lombin L.H."/>
            <person name="Cattoli G."/>
        </authorList>
    </citation>
    <scope>NUCLEOTIDE SEQUENCE [LARGE SCALE GENOMIC DNA]</scope>
    <source>
        <strain evidence="6 7">ISLP-3</strain>
    </source>
</reference>
<sequence length="368" mass="39815">MGRKLYQQVYDSLRARIESGAIPVEGKLPTQDALVVEFGVSAITVRRALDMLRDDGLIVRRPRIGSVVVSDVVTTDTRSGRELPLLGCLLTNFDDTFGTHVLTGVLDAAEGHAEVIVKRSLGGHTAEEHMLAELIDAGCAGIMLLPSSSLVVPPAVLQLTAERFPLVILDRIFDTLPVSTVCSDNFAGAQSATEYLFSLGHRNLGLILPRSTVSTIDERRNGFIYAHAALHMAYLPEHEYHEVRSVVPGDIAPIEEDISGLIDFLEANPHLTGFLVSEYKVAQMLVEAGRQIGRRCPESLSVVCFDHPPVGFEPQNSHVTHVRQDQARMGRTALEQVLLQVADRGAVAKHVLPTSLVVGGTTAAPTVG</sequence>
<dbReference type="InterPro" id="IPR036388">
    <property type="entry name" value="WH-like_DNA-bd_sf"/>
</dbReference>
<dbReference type="CDD" id="cd06267">
    <property type="entry name" value="PBP1_LacI_sugar_binding-like"/>
    <property type="match status" value="1"/>
</dbReference>
<dbReference type="SMART" id="SM00345">
    <property type="entry name" value="HTH_GNTR"/>
    <property type="match status" value="1"/>
</dbReference>
<protein>
    <submittedName>
        <fullName evidence="6">Transcriptional regulator, GntR family</fullName>
    </submittedName>
</protein>
<dbReference type="InterPro" id="IPR036390">
    <property type="entry name" value="WH_DNA-bd_sf"/>
</dbReference>
<dbReference type="STRING" id="1814289.SAMN05216410_1635"/>
<dbReference type="SUPFAM" id="SSF46785">
    <property type="entry name" value="Winged helix' DNA-binding domain"/>
    <property type="match status" value="1"/>
</dbReference>
<feature type="domain" description="HTH gntR-type" evidence="5">
    <location>
        <begin position="3"/>
        <end position="71"/>
    </location>
</feature>
<dbReference type="Gene3D" id="1.10.10.10">
    <property type="entry name" value="Winged helix-like DNA-binding domain superfamily/Winged helix DNA-binding domain"/>
    <property type="match status" value="1"/>
</dbReference>
<dbReference type="CDD" id="cd07377">
    <property type="entry name" value="WHTH_GntR"/>
    <property type="match status" value="1"/>
</dbReference>
<dbReference type="Proteomes" id="UP000199039">
    <property type="component" value="Unassembled WGS sequence"/>
</dbReference>
<dbReference type="Pfam" id="PF13377">
    <property type="entry name" value="Peripla_BP_3"/>
    <property type="match status" value="1"/>
</dbReference>
<proteinExistence type="predicted"/>
<evidence type="ECO:0000256" key="3">
    <source>
        <dbReference type="ARBA" id="ARBA00023125"/>
    </source>
</evidence>
<keyword evidence="2" id="KW-0805">Transcription regulation</keyword>
<gene>
    <name evidence="6" type="ORF">SAMN05216410_1635</name>
</gene>
<dbReference type="InterPro" id="IPR028082">
    <property type="entry name" value="Peripla_BP_I"/>
</dbReference>
<evidence type="ECO:0000259" key="5">
    <source>
        <dbReference type="PROSITE" id="PS50949"/>
    </source>
</evidence>
<dbReference type="InterPro" id="IPR046335">
    <property type="entry name" value="LacI/GalR-like_sensor"/>
</dbReference>
<dbReference type="PANTHER" id="PTHR30146:SF95">
    <property type="entry name" value="RIBOSE OPERON REPRESSOR"/>
    <property type="match status" value="1"/>
</dbReference>
<dbReference type="EMBL" id="FMYH01000002">
    <property type="protein sequence ID" value="SDC32179.1"/>
    <property type="molecule type" value="Genomic_DNA"/>
</dbReference>
<evidence type="ECO:0000256" key="1">
    <source>
        <dbReference type="ARBA" id="ARBA00022491"/>
    </source>
</evidence>
<evidence type="ECO:0000313" key="7">
    <source>
        <dbReference type="Proteomes" id="UP000199039"/>
    </source>
</evidence>
<keyword evidence="7" id="KW-1185">Reference proteome</keyword>
<evidence type="ECO:0000313" key="6">
    <source>
        <dbReference type="EMBL" id="SDC32179.1"/>
    </source>
</evidence>
<name>A0A1G6KM71_9MICO</name>
<dbReference type="InterPro" id="IPR000524">
    <property type="entry name" value="Tscrpt_reg_HTH_GntR"/>
</dbReference>
<dbReference type="PRINTS" id="PR00035">
    <property type="entry name" value="HTHGNTR"/>
</dbReference>
<dbReference type="Pfam" id="PF00392">
    <property type="entry name" value="GntR"/>
    <property type="match status" value="1"/>
</dbReference>
<dbReference type="SUPFAM" id="SSF53822">
    <property type="entry name" value="Periplasmic binding protein-like I"/>
    <property type="match status" value="1"/>
</dbReference>
<dbReference type="PANTHER" id="PTHR30146">
    <property type="entry name" value="LACI-RELATED TRANSCRIPTIONAL REPRESSOR"/>
    <property type="match status" value="1"/>
</dbReference>
<dbReference type="Gene3D" id="3.40.50.2300">
    <property type="match status" value="2"/>
</dbReference>
<dbReference type="PROSITE" id="PS50949">
    <property type="entry name" value="HTH_GNTR"/>
    <property type="match status" value="1"/>
</dbReference>
<keyword evidence="4" id="KW-0804">Transcription</keyword>
<evidence type="ECO:0000256" key="4">
    <source>
        <dbReference type="ARBA" id="ARBA00023163"/>
    </source>
</evidence>
<accession>A0A1G6KM71</accession>
<keyword evidence="3" id="KW-0238">DNA-binding</keyword>
<dbReference type="AlphaFoldDB" id="A0A1G6KM71"/>
<dbReference type="GO" id="GO:0003700">
    <property type="term" value="F:DNA-binding transcription factor activity"/>
    <property type="evidence" value="ECO:0007669"/>
    <property type="project" value="InterPro"/>
</dbReference>
<dbReference type="GO" id="GO:0000976">
    <property type="term" value="F:transcription cis-regulatory region binding"/>
    <property type="evidence" value="ECO:0007669"/>
    <property type="project" value="TreeGrafter"/>
</dbReference>
<keyword evidence="1" id="KW-0678">Repressor</keyword>